<name>A0A923HZK2_9FIRM</name>
<sequence length="105" mass="11650">MLFNQSSVFDHVDETSIIDLKTGEITPKQVKERVEHTMKIKMLENAPGSVDGITIQHFEAGTEYDLPKWMADAFIIKGYAENLEAAPTEQKVTAPEETKAAKAGK</sequence>
<keyword evidence="3" id="KW-1185">Reference proteome</keyword>
<dbReference type="AlphaFoldDB" id="A0A923HZK2"/>
<proteinExistence type="predicted"/>
<reference evidence="2" key="2">
    <citation type="submission" date="2020-10" db="EMBL/GenBank/DDBJ databases">
        <title>Comparative genomics of the Acetobacterium genus.</title>
        <authorList>
            <person name="Marshall C."/>
            <person name="May H."/>
            <person name="Norman S."/>
        </authorList>
    </citation>
    <scope>NUCLEOTIDE SEQUENCE</scope>
    <source>
        <strain evidence="2">DER-2019</strain>
    </source>
</reference>
<feature type="region of interest" description="Disordered" evidence="1">
    <location>
        <begin position="86"/>
        <end position="105"/>
    </location>
</feature>
<accession>A0A923HZK2</accession>
<protein>
    <submittedName>
        <fullName evidence="2">Uncharacterized protein</fullName>
    </submittedName>
</protein>
<evidence type="ECO:0000313" key="2">
    <source>
        <dbReference type="EMBL" id="MBC3889509.1"/>
    </source>
</evidence>
<gene>
    <name evidence="2" type="ORF">GH810_14440</name>
</gene>
<dbReference type="EMBL" id="WJBD01000019">
    <property type="protein sequence ID" value="MBC3889509.1"/>
    <property type="molecule type" value="Genomic_DNA"/>
</dbReference>
<organism evidence="2 3">
    <name type="scientific">Acetobacterium paludosum</name>
    <dbReference type="NCBI Taxonomy" id="52693"/>
    <lineage>
        <taxon>Bacteria</taxon>
        <taxon>Bacillati</taxon>
        <taxon>Bacillota</taxon>
        <taxon>Clostridia</taxon>
        <taxon>Eubacteriales</taxon>
        <taxon>Eubacteriaceae</taxon>
        <taxon>Acetobacterium</taxon>
    </lineage>
</organism>
<evidence type="ECO:0000256" key="1">
    <source>
        <dbReference type="SAM" id="MobiDB-lite"/>
    </source>
</evidence>
<feature type="compositionally biased region" description="Basic and acidic residues" evidence="1">
    <location>
        <begin position="94"/>
        <end position="105"/>
    </location>
</feature>
<dbReference type="Proteomes" id="UP000616595">
    <property type="component" value="Unassembled WGS sequence"/>
</dbReference>
<reference evidence="2" key="1">
    <citation type="submission" date="2019-10" db="EMBL/GenBank/DDBJ databases">
        <authorList>
            <person name="Ross D.E."/>
            <person name="Gulliver D."/>
        </authorList>
    </citation>
    <scope>NUCLEOTIDE SEQUENCE</scope>
    <source>
        <strain evidence="2">DER-2019</strain>
    </source>
</reference>
<evidence type="ECO:0000313" key="3">
    <source>
        <dbReference type="Proteomes" id="UP000616595"/>
    </source>
</evidence>
<dbReference type="RefSeq" id="WP_148568503.1">
    <property type="nucleotide sequence ID" value="NZ_RXYA01000018.1"/>
</dbReference>
<comment type="caution">
    <text evidence="2">The sequence shown here is derived from an EMBL/GenBank/DDBJ whole genome shotgun (WGS) entry which is preliminary data.</text>
</comment>